<reference evidence="1 2" key="1">
    <citation type="submission" date="2018-11" db="EMBL/GenBank/DDBJ databases">
        <title>Draft genome of Simplicispira Flexivirga sp. BO-16.</title>
        <authorList>
            <person name="Im W.T."/>
        </authorList>
    </citation>
    <scope>NUCLEOTIDE SEQUENCE [LARGE SCALE GENOMIC DNA]</scope>
    <source>
        <strain evidence="1 2">BO-16</strain>
    </source>
</reference>
<dbReference type="EMBL" id="RJJQ01000003">
    <property type="protein sequence ID" value="RNI24245.1"/>
    <property type="molecule type" value="Genomic_DNA"/>
</dbReference>
<proteinExistence type="predicted"/>
<organism evidence="1 2">
    <name type="scientific">Flexivirga caeni</name>
    <dbReference type="NCBI Taxonomy" id="2294115"/>
    <lineage>
        <taxon>Bacteria</taxon>
        <taxon>Bacillati</taxon>
        <taxon>Actinomycetota</taxon>
        <taxon>Actinomycetes</taxon>
        <taxon>Micrococcales</taxon>
        <taxon>Dermacoccaceae</taxon>
        <taxon>Flexivirga</taxon>
    </lineage>
</organism>
<keyword evidence="2" id="KW-1185">Reference proteome</keyword>
<dbReference type="Proteomes" id="UP000271678">
    <property type="component" value="Unassembled WGS sequence"/>
</dbReference>
<evidence type="ECO:0000313" key="2">
    <source>
        <dbReference type="Proteomes" id="UP000271678"/>
    </source>
</evidence>
<sequence>MGNYGNTIDRWYHRSAVVLWPANQAFSNRAEANPAWALDAIQRSIDTGDLAQARADAVSLQRFWRQVDPASIGSALCVAGGLADPTAASVVLAPYQLETVTGEDAEPLAAAVTAYGDAWWTALLDQWDKAGYYGGQGRDDWCGTTLPQVCRALIDHGSPTAADILAGRMWQQVWRQARAALNSQHPGHRAAGLTKLGPALASLVQCSPPELGETIVAQLRDADDTITPLLVAVLRASRLRATSTVSAISQDCWERLVRQLAQPERADDWSISWSGCGCADCQRFAGFLGSPTERTLDWPLAQRRRQHIHQLIDRAGLPVTHVTRRKGSPYVLVLTETDELFAREASDRHEAEAALMWVVSAFG</sequence>
<gene>
    <name evidence="1" type="ORF">EFY87_04550</name>
</gene>
<name>A0A3M9MGC5_9MICO</name>
<comment type="caution">
    <text evidence="1">The sequence shown here is derived from an EMBL/GenBank/DDBJ whole genome shotgun (WGS) entry which is preliminary data.</text>
</comment>
<evidence type="ECO:0000313" key="1">
    <source>
        <dbReference type="EMBL" id="RNI24245.1"/>
    </source>
</evidence>
<dbReference type="AlphaFoldDB" id="A0A3M9MGC5"/>
<protein>
    <submittedName>
        <fullName evidence="1">Uncharacterized protein</fullName>
    </submittedName>
</protein>
<accession>A0A3M9MGC5</accession>